<keyword evidence="1" id="KW-0862">Zinc</keyword>
<proteinExistence type="predicted"/>
<feature type="region of interest" description="Disordered" evidence="2">
    <location>
        <begin position="19"/>
        <end position="82"/>
    </location>
</feature>
<feature type="compositionally biased region" description="Polar residues" evidence="2">
    <location>
        <begin position="143"/>
        <end position="152"/>
    </location>
</feature>
<protein>
    <recommendedName>
        <fullName evidence="3">C2H2-type domain-containing protein</fullName>
    </recommendedName>
</protein>
<keyword evidence="1" id="KW-0479">Metal-binding</keyword>
<feature type="region of interest" description="Disordered" evidence="2">
    <location>
        <begin position="105"/>
        <end position="216"/>
    </location>
</feature>
<evidence type="ECO:0000259" key="3">
    <source>
        <dbReference type="PROSITE" id="PS50157"/>
    </source>
</evidence>
<dbReference type="EMBL" id="KZ110597">
    <property type="protein sequence ID" value="OSX61924.1"/>
    <property type="molecule type" value="Genomic_DNA"/>
</dbReference>
<feature type="compositionally biased region" description="Basic and acidic residues" evidence="2">
    <location>
        <begin position="120"/>
        <end position="141"/>
    </location>
</feature>
<dbReference type="GO" id="GO:0008270">
    <property type="term" value="F:zinc ion binding"/>
    <property type="evidence" value="ECO:0007669"/>
    <property type="project" value="UniProtKB-KW"/>
</dbReference>
<evidence type="ECO:0000256" key="1">
    <source>
        <dbReference type="PROSITE-ProRule" id="PRU00042"/>
    </source>
</evidence>
<accession>A0A1X6MZY2</accession>
<dbReference type="InterPro" id="IPR013087">
    <property type="entry name" value="Znf_C2H2_type"/>
</dbReference>
<feature type="domain" description="C2H2-type" evidence="3">
    <location>
        <begin position="214"/>
        <end position="248"/>
    </location>
</feature>
<dbReference type="Pfam" id="PF00096">
    <property type="entry name" value="zf-C2H2"/>
    <property type="match status" value="1"/>
</dbReference>
<gene>
    <name evidence="4" type="ORF">POSPLADRAFT_1142797</name>
</gene>
<dbReference type="GeneID" id="36330424"/>
<evidence type="ECO:0000313" key="4">
    <source>
        <dbReference type="EMBL" id="OSX61924.1"/>
    </source>
</evidence>
<keyword evidence="5" id="KW-1185">Reference proteome</keyword>
<organism evidence="4 5">
    <name type="scientific">Postia placenta MAD-698-R-SB12</name>
    <dbReference type="NCBI Taxonomy" id="670580"/>
    <lineage>
        <taxon>Eukaryota</taxon>
        <taxon>Fungi</taxon>
        <taxon>Dikarya</taxon>
        <taxon>Basidiomycota</taxon>
        <taxon>Agaricomycotina</taxon>
        <taxon>Agaricomycetes</taxon>
        <taxon>Polyporales</taxon>
        <taxon>Adustoporiaceae</taxon>
        <taxon>Rhodonia</taxon>
    </lineage>
</organism>
<feature type="compositionally biased region" description="Polar residues" evidence="2">
    <location>
        <begin position="107"/>
        <end position="119"/>
    </location>
</feature>
<evidence type="ECO:0000313" key="5">
    <source>
        <dbReference type="Proteomes" id="UP000194127"/>
    </source>
</evidence>
<feature type="compositionally biased region" description="Polar residues" evidence="2">
    <location>
        <begin position="57"/>
        <end position="74"/>
    </location>
</feature>
<evidence type="ECO:0000256" key="2">
    <source>
        <dbReference type="SAM" id="MobiDB-lite"/>
    </source>
</evidence>
<reference evidence="4 5" key="1">
    <citation type="submission" date="2017-04" db="EMBL/GenBank/DDBJ databases">
        <title>Genome Sequence of the Model Brown-Rot Fungus Postia placenta SB12.</title>
        <authorList>
            <consortium name="DOE Joint Genome Institute"/>
            <person name="Gaskell J."/>
            <person name="Kersten P."/>
            <person name="Larrondo L.F."/>
            <person name="Canessa P."/>
            <person name="Martinez D."/>
            <person name="Hibbett D."/>
            <person name="Schmoll M."/>
            <person name="Kubicek C.P."/>
            <person name="Martinez A.T."/>
            <person name="Yadav J."/>
            <person name="Master E."/>
            <person name="Magnuson J.K."/>
            <person name="James T."/>
            <person name="Yaver D."/>
            <person name="Berka R."/>
            <person name="Labutti K."/>
            <person name="Lipzen A."/>
            <person name="Aerts A."/>
            <person name="Barry K."/>
            <person name="Henrissat B."/>
            <person name="Blanchette R."/>
            <person name="Grigoriev I."/>
            <person name="Cullen D."/>
        </authorList>
    </citation>
    <scope>NUCLEOTIDE SEQUENCE [LARGE SCALE GENOMIC DNA]</scope>
    <source>
        <strain evidence="4 5">MAD-698-R-SB12</strain>
    </source>
</reference>
<keyword evidence="1" id="KW-0863">Zinc-finger</keyword>
<dbReference type="PROSITE" id="PS50157">
    <property type="entry name" value="ZINC_FINGER_C2H2_2"/>
    <property type="match status" value="1"/>
</dbReference>
<feature type="compositionally biased region" description="Basic residues" evidence="2">
    <location>
        <begin position="198"/>
        <end position="207"/>
    </location>
</feature>
<sequence length="286" mass="31372">MCSTEAFLDKFDVSLASLTAPSGDEQPRMCAEAESMDTVSPMDTLLDPSVVYGGGESISSTSPPLTPHQRSPDSPASGYDSPAMVMGAIMDASDVQQHTPVAGLQEASRTASTTCNQTNTKDEGEGSARRNCDRRSLEHKHTSISLSETTESQCRDYRLVSQETQPTRGAKRKSPEDDEYVERPPKKIKCASKTTKCASKKTKRAPKQRQPAKFPCARPGCNRSFTRPADLLRHQLGTKSCTTNGEAIPKKYFCGRCHRGFHRRDALARHVGSKKGCTKFLNGKRR</sequence>
<dbReference type="RefSeq" id="XP_024338718.1">
    <property type="nucleotide sequence ID" value="XM_024485475.1"/>
</dbReference>
<name>A0A1X6MZY2_9APHY</name>
<dbReference type="Proteomes" id="UP000194127">
    <property type="component" value="Unassembled WGS sequence"/>
</dbReference>
<dbReference type="OrthoDB" id="654211at2759"/>
<dbReference type="Gene3D" id="3.30.160.60">
    <property type="entry name" value="Classic Zinc Finger"/>
    <property type="match status" value="1"/>
</dbReference>
<dbReference type="AlphaFoldDB" id="A0A1X6MZY2"/>